<keyword evidence="5 8" id="KW-1133">Transmembrane helix</keyword>
<dbReference type="PROSITE" id="PS50263">
    <property type="entry name" value="CN_HYDROLASE"/>
    <property type="match status" value="1"/>
</dbReference>
<evidence type="ECO:0000313" key="12">
    <source>
        <dbReference type="Proteomes" id="UP000326678"/>
    </source>
</evidence>
<protein>
    <recommendedName>
        <fullName evidence="8">Apolipoprotein N-acyltransferase</fullName>
        <shortName evidence="8">ALP N-acyltransferase</shortName>
        <ecNumber evidence="8">2.3.1.269</ecNumber>
    </recommendedName>
</protein>
<dbReference type="InterPro" id="IPR045378">
    <property type="entry name" value="LNT_N"/>
</dbReference>
<feature type="transmembrane region" description="Helical" evidence="8">
    <location>
        <begin position="188"/>
        <end position="210"/>
    </location>
</feature>
<evidence type="ECO:0000259" key="10">
    <source>
        <dbReference type="PROSITE" id="PS50263"/>
    </source>
</evidence>
<feature type="transmembrane region" description="Helical" evidence="8">
    <location>
        <begin position="110"/>
        <end position="135"/>
    </location>
</feature>
<feature type="transmembrane region" description="Helical" evidence="8">
    <location>
        <begin position="231"/>
        <end position="254"/>
    </location>
</feature>
<gene>
    <name evidence="8" type="primary">lnt</name>
    <name evidence="11" type="ORF">GXM_01959</name>
</gene>
<dbReference type="GO" id="GO:0016410">
    <property type="term" value="F:N-acyltransferase activity"/>
    <property type="evidence" value="ECO:0007669"/>
    <property type="project" value="UniProtKB-UniRule"/>
</dbReference>
<evidence type="ECO:0000256" key="2">
    <source>
        <dbReference type="ARBA" id="ARBA00022475"/>
    </source>
</evidence>
<keyword evidence="6 8" id="KW-0472">Membrane</keyword>
<name>A0A5P8VVV2_9NOSO</name>
<evidence type="ECO:0000256" key="9">
    <source>
        <dbReference type="SAM" id="MobiDB-lite"/>
    </source>
</evidence>
<evidence type="ECO:0000313" key="11">
    <source>
        <dbReference type="EMBL" id="QFS44484.1"/>
    </source>
</evidence>
<dbReference type="Pfam" id="PF00795">
    <property type="entry name" value="CN_hydrolase"/>
    <property type="match status" value="1"/>
</dbReference>
<feature type="transmembrane region" description="Helical" evidence="8">
    <location>
        <begin position="147"/>
        <end position="168"/>
    </location>
</feature>
<comment type="pathway">
    <text evidence="8">Protein modification; lipoprotein biosynthesis (N-acyl transfer).</text>
</comment>
<dbReference type="InterPro" id="IPR003010">
    <property type="entry name" value="C-N_Hydrolase"/>
</dbReference>
<evidence type="ECO:0000256" key="4">
    <source>
        <dbReference type="ARBA" id="ARBA00022692"/>
    </source>
</evidence>
<dbReference type="Pfam" id="PF20154">
    <property type="entry name" value="LNT_N"/>
    <property type="match status" value="1"/>
</dbReference>
<dbReference type="RefSeq" id="WP_225892387.1">
    <property type="nucleotide sequence ID" value="NZ_CP045226.1"/>
</dbReference>
<keyword evidence="4 8" id="KW-0812">Transmembrane</keyword>
<dbReference type="GO" id="GO:0042158">
    <property type="term" value="P:lipoprotein biosynthetic process"/>
    <property type="evidence" value="ECO:0007669"/>
    <property type="project" value="UniProtKB-UniRule"/>
</dbReference>
<dbReference type="KEGG" id="nsh:GXM_01959"/>
<dbReference type="EC" id="2.3.1.269" evidence="8"/>
<feature type="domain" description="CN hydrolase" evidence="10">
    <location>
        <begin position="266"/>
        <end position="513"/>
    </location>
</feature>
<dbReference type="PANTHER" id="PTHR38686:SF1">
    <property type="entry name" value="APOLIPOPROTEIN N-ACYLTRANSFERASE"/>
    <property type="match status" value="1"/>
</dbReference>
<feature type="transmembrane region" description="Helical" evidence="8">
    <location>
        <begin position="25"/>
        <end position="43"/>
    </location>
</feature>
<keyword evidence="11" id="KW-0449">Lipoprotein</keyword>
<organism evidence="11 12">
    <name type="scientific">Nostoc sphaeroides CCNUC1</name>
    <dbReference type="NCBI Taxonomy" id="2653204"/>
    <lineage>
        <taxon>Bacteria</taxon>
        <taxon>Bacillati</taxon>
        <taxon>Cyanobacteriota</taxon>
        <taxon>Cyanophyceae</taxon>
        <taxon>Nostocales</taxon>
        <taxon>Nostocaceae</taxon>
        <taxon>Nostoc</taxon>
    </lineage>
</organism>
<evidence type="ECO:0000256" key="1">
    <source>
        <dbReference type="ARBA" id="ARBA00004651"/>
    </source>
</evidence>
<dbReference type="HAMAP" id="MF_01148">
    <property type="entry name" value="Lnt"/>
    <property type="match status" value="1"/>
</dbReference>
<dbReference type="AlphaFoldDB" id="A0A5P8VVV2"/>
<dbReference type="InterPro" id="IPR036526">
    <property type="entry name" value="C-N_Hydrolase_sf"/>
</dbReference>
<keyword evidence="2 8" id="KW-1003">Cell membrane</keyword>
<dbReference type="Proteomes" id="UP000326678">
    <property type="component" value="Chromosome Gxm1"/>
</dbReference>
<comment type="similarity">
    <text evidence="8">Belongs to the CN hydrolase family. Apolipoprotein N-acyltransferase subfamily.</text>
</comment>
<dbReference type="SUPFAM" id="SSF56317">
    <property type="entry name" value="Carbon-nitrogen hydrolase"/>
    <property type="match status" value="1"/>
</dbReference>
<proteinExistence type="inferred from homology"/>
<keyword evidence="12" id="KW-1185">Reference proteome</keyword>
<dbReference type="UniPathway" id="UPA00666"/>
<dbReference type="CDD" id="cd07571">
    <property type="entry name" value="ALP_N-acyl_transferase"/>
    <property type="match status" value="1"/>
</dbReference>
<sequence length="560" mass="61970">MQKKQNKKQGEQGKQGRQGRQGERLTSLLPYLIALASGILMGLTVAPVSAWLLAWIAIVPLWVLVVTSAKGKNQFPPAFFWGIGFHGVALFWITGIHPMTWLGVPWLPSLAITIFCWGFISVLGGVFLTIWAAVMVRLNGQKPWLRVLIGTAVWCGLESLWSAGPLWWSSLAYTQSPHNLVILHLGQLSGPNTVTAAIVAVNGLIAEGWINRRGTEGTEKISSVFSAPLRFVNKYLVAATVLLITLHLIGFFLYSRPIAQPPEAALKVGIVQGNIPNRLLRSSEGFRRAQENYTNGYLTLADQGVDAVLTPEGALPIFQRNLMETALVAAVKEKGVVGWIGAFGERGDSYTISLFTFNSKGEIVSRYDKSKLVPLGEYIPFEGILGGIVQRLSPLEAHQVPGSANQIFDTPFGRAIASICYESAFPEQFRRQAAAGGQFILSSSNDAHYTASMPFQHHAQDIMRAIETDRWSARATNTGYSGFIDPHGRTLWISGYNTYETHAETIYRRQTQTLYVRWADWLTPLLLISSGGAWLLIQPEFDVKKRLKTKQSKIYLPKMK</sequence>
<keyword evidence="7 8" id="KW-0012">Acyltransferase</keyword>
<dbReference type="GO" id="GO:0005886">
    <property type="term" value="C:plasma membrane"/>
    <property type="evidence" value="ECO:0007669"/>
    <property type="project" value="UniProtKB-SubCell"/>
</dbReference>
<accession>A0A5P8VVV2</accession>
<feature type="transmembrane region" description="Helical" evidence="8">
    <location>
        <begin position="49"/>
        <end position="66"/>
    </location>
</feature>
<reference evidence="11 12" key="1">
    <citation type="submission" date="2019-10" db="EMBL/GenBank/DDBJ databases">
        <title>Genomic and transcriptomic insights into the perfect genentic adaptation of a filamentous nitrogen-fixing cyanobacterium to rice fields.</title>
        <authorList>
            <person name="Chen Z."/>
        </authorList>
    </citation>
    <scope>NUCLEOTIDE SEQUENCE [LARGE SCALE GENOMIC DNA]</scope>
    <source>
        <strain evidence="11">CCNUC1</strain>
    </source>
</reference>
<feature type="transmembrane region" description="Helical" evidence="8">
    <location>
        <begin position="78"/>
        <end position="98"/>
    </location>
</feature>
<dbReference type="InterPro" id="IPR004563">
    <property type="entry name" value="Apolipo_AcylTrfase"/>
</dbReference>
<evidence type="ECO:0000256" key="7">
    <source>
        <dbReference type="ARBA" id="ARBA00023315"/>
    </source>
</evidence>
<feature type="region of interest" description="Disordered" evidence="9">
    <location>
        <begin position="1"/>
        <end position="22"/>
    </location>
</feature>
<evidence type="ECO:0000256" key="5">
    <source>
        <dbReference type="ARBA" id="ARBA00022989"/>
    </source>
</evidence>
<dbReference type="PANTHER" id="PTHR38686">
    <property type="entry name" value="APOLIPOPROTEIN N-ACYLTRANSFERASE"/>
    <property type="match status" value="1"/>
</dbReference>
<keyword evidence="3 8" id="KW-0808">Transferase</keyword>
<evidence type="ECO:0000256" key="6">
    <source>
        <dbReference type="ARBA" id="ARBA00023136"/>
    </source>
</evidence>
<dbReference type="EMBL" id="CP045226">
    <property type="protein sequence ID" value="QFS44484.1"/>
    <property type="molecule type" value="Genomic_DNA"/>
</dbReference>
<dbReference type="NCBIfam" id="TIGR00546">
    <property type="entry name" value="lnt"/>
    <property type="match status" value="1"/>
</dbReference>
<comment type="subcellular location">
    <subcellularLocation>
        <location evidence="1 8">Cell membrane</location>
        <topology evidence="1 8">Multi-pass membrane protein</topology>
    </subcellularLocation>
</comment>
<dbReference type="Gene3D" id="3.60.110.10">
    <property type="entry name" value="Carbon-nitrogen hydrolase"/>
    <property type="match status" value="1"/>
</dbReference>
<evidence type="ECO:0000256" key="8">
    <source>
        <dbReference type="HAMAP-Rule" id="MF_01148"/>
    </source>
</evidence>
<evidence type="ECO:0000256" key="3">
    <source>
        <dbReference type="ARBA" id="ARBA00022679"/>
    </source>
</evidence>
<comment type="catalytic activity">
    <reaction evidence="8">
        <text>N-terminal S-1,2-diacyl-sn-glyceryl-L-cysteinyl-[lipoprotein] + a glycerophospholipid = N-acyl-S-1,2-diacyl-sn-glyceryl-L-cysteinyl-[lipoprotein] + a 2-acyl-sn-glycero-3-phospholipid + H(+)</text>
        <dbReference type="Rhea" id="RHEA:48228"/>
        <dbReference type="Rhea" id="RHEA-COMP:14681"/>
        <dbReference type="Rhea" id="RHEA-COMP:14684"/>
        <dbReference type="ChEBI" id="CHEBI:15378"/>
        <dbReference type="ChEBI" id="CHEBI:136912"/>
        <dbReference type="ChEBI" id="CHEBI:140656"/>
        <dbReference type="ChEBI" id="CHEBI:140657"/>
        <dbReference type="ChEBI" id="CHEBI:140660"/>
        <dbReference type="EC" id="2.3.1.269"/>
    </reaction>
</comment>
<comment type="function">
    <text evidence="8">Catalyzes the phospholipid dependent N-acylation of the N-terminal cysteine of apolipoprotein, the last step in lipoprotein maturation.</text>
</comment>